<reference evidence="1" key="1">
    <citation type="journal article" date="2007" name="Antimicrob. Agents Chemother.">
        <title>Combination of Multiplex PCRs for Staphylococcal Cassette Chromosome mec Type Assignment: Rapid Identification System for mec, ccr, and Major Differences in Junkyard Regions.</title>
        <authorList>
            <person name="Kondo Y."/>
            <person name="Ito T."/>
            <person name="Ma X.X."/>
            <person name="Watanabe S."/>
            <person name="Kreiswirth B.N."/>
            <person name="Etienne J."/>
            <person name="Hiramatsu K."/>
        </authorList>
    </citation>
    <scope>NUCLEOTIDE SEQUENCE</scope>
    <source>
        <strain evidence="1">RN7170</strain>
    </source>
</reference>
<dbReference type="EMBL" id="AB261975">
    <property type="protein sequence ID" value="BAF42870.1"/>
    <property type="molecule type" value="Genomic_DNA"/>
</dbReference>
<evidence type="ECO:0000313" key="1">
    <source>
        <dbReference type="EMBL" id="BAF42870.1"/>
    </source>
</evidence>
<protein>
    <submittedName>
        <fullName evidence="1">Uncharacterized protein</fullName>
    </submittedName>
</protein>
<dbReference type="RefSeq" id="WP_001587833.1">
    <property type="nucleotide sequence ID" value="NZ_CFPA01000018.1"/>
</dbReference>
<organism evidence="1">
    <name type="scientific">Staphylococcus aureus</name>
    <dbReference type="NCBI Taxonomy" id="1280"/>
    <lineage>
        <taxon>Bacteria</taxon>
        <taxon>Bacillati</taxon>
        <taxon>Bacillota</taxon>
        <taxon>Bacilli</taxon>
        <taxon>Bacillales</taxon>
        <taxon>Staphylococcaceae</taxon>
        <taxon>Staphylococcus</taxon>
    </lineage>
</organism>
<dbReference type="PATRIC" id="fig|1280.3604.peg.1321"/>
<proteinExistence type="predicted"/>
<dbReference type="AlphaFoldDB" id="A1IHM1"/>
<accession>A1IHM1</accession>
<sequence length="225" mass="26856">MASYLFFHPKPACDTYGDMNIYHDKFGNNEDPYVWSERFLHSFCKITDYAYSKSTQKDIIFWISINKEGNNLKYLCDLVFKIEKWDFWYKTFSEQKDAIATNKELTINDAVVEGDEEAYEYHYSWINRGEHKWEPTYRRRRLTLKADPVLSFQPQNRQGNLLDVTELLKTIVNFNVEKSPAKSGTSYKAFELEEEQASKLYEEIKRLSFIRLKGRDLKNLRRNFS</sequence>
<name>A1IHM1_STAAU</name>